<feature type="compositionally biased region" description="Polar residues" evidence="1">
    <location>
        <begin position="121"/>
        <end position="134"/>
    </location>
</feature>
<keyword evidence="3" id="KW-1185">Reference proteome</keyword>
<gene>
    <name evidence="2" type="ORF">dnm_100520</name>
</gene>
<dbReference type="EMBL" id="CP061800">
    <property type="protein sequence ID" value="QTA93943.1"/>
    <property type="molecule type" value="Genomic_DNA"/>
</dbReference>
<dbReference type="AlphaFoldDB" id="A0A975GWI8"/>
<proteinExistence type="predicted"/>
<accession>A0A975GWI8</accession>
<organism evidence="2 3">
    <name type="scientific">Desulfonema magnum</name>
    <dbReference type="NCBI Taxonomy" id="45655"/>
    <lineage>
        <taxon>Bacteria</taxon>
        <taxon>Pseudomonadati</taxon>
        <taxon>Thermodesulfobacteriota</taxon>
        <taxon>Desulfobacteria</taxon>
        <taxon>Desulfobacterales</taxon>
        <taxon>Desulfococcaceae</taxon>
        <taxon>Desulfonema</taxon>
    </lineage>
</organism>
<protein>
    <recommendedName>
        <fullName evidence="4">ATPase AAA-type core domain-containing protein</fullName>
    </recommendedName>
</protein>
<name>A0A975GWI8_9BACT</name>
<feature type="region of interest" description="Disordered" evidence="1">
    <location>
        <begin position="115"/>
        <end position="134"/>
    </location>
</feature>
<evidence type="ECO:0000313" key="2">
    <source>
        <dbReference type="EMBL" id="QTA93943.1"/>
    </source>
</evidence>
<dbReference type="RefSeq" id="WP_207680643.1">
    <property type="nucleotide sequence ID" value="NZ_CP061800.1"/>
</dbReference>
<evidence type="ECO:0000256" key="1">
    <source>
        <dbReference type="SAM" id="MobiDB-lite"/>
    </source>
</evidence>
<dbReference type="KEGG" id="dmm:dnm_100520"/>
<dbReference type="Gene3D" id="3.40.50.300">
    <property type="entry name" value="P-loop containing nucleotide triphosphate hydrolases"/>
    <property type="match status" value="1"/>
</dbReference>
<dbReference type="InterPro" id="IPR027417">
    <property type="entry name" value="P-loop_NTPase"/>
</dbReference>
<sequence length="134" mass="15470">MFPKLKNVIFYEAGIPDTKTAKESIVRFIDSLIYEKDRKSSEAYSVTQDILNSVFQDFDLQIEFKEPDRTKEVSFRNTRAEKIKIEELSGGEQELITKAFSLYLAEVRDSIILTDEPESSPRPNWQNLCPNQSA</sequence>
<reference evidence="2" key="1">
    <citation type="journal article" date="2021" name="Microb. Physiol.">
        <title>Proteogenomic Insights into the Physiology of Marine, Sulfate-Reducing, Filamentous Desulfonema limicola and Desulfonema magnum.</title>
        <authorList>
            <person name="Schnaars V."/>
            <person name="Wohlbrand L."/>
            <person name="Scheve S."/>
            <person name="Hinrichs C."/>
            <person name="Reinhardt R."/>
            <person name="Rabus R."/>
        </authorList>
    </citation>
    <scope>NUCLEOTIDE SEQUENCE</scope>
    <source>
        <strain evidence="2">4be13</strain>
    </source>
</reference>
<dbReference type="Proteomes" id="UP000663722">
    <property type="component" value="Chromosome"/>
</dbReference>
<evidence type="ECO:0008006" key="4">
    <source>
        <dbReference type="Google" id="ProtNLM"/>
    </source>
</evidence>
<evidence type="ECO:0000313" key="3">
    <source>
        <dbReference type="Proteomes" id="UP000663722"/>
    </source>
</evidence>